<name>A0ABR4GNM8_9EURO</name>
<dbReference type="Proteomes" id="UP001610563">
    <property type="component" value="Unassembled WGS sequence"/>
</dbReference>
<evidence type="ECO:0000313" key="1">
    <source>
        <dbReference type="EMBL" id="KAL2800658.1"/>
    </source>
</evidence>
<keyword evidence="2" id="KW-1185">Reference proteome</keyword>
<comment type="caution">
    <text evidence="1">The sequence shown here is derived from an EMBL/GenBank/DDBJ whole genome shotgun (WGS) entry which is preliminary data.</text>
</comment>
<proteinExistence type="predicted"/>
<organism evidence="1 2">
    <name type="scientific">Aspergillus keveii</name>
    <dbReference type="NCBI Taxonomy" id="714993"/>
    <lineage>
        <taxon>Eukaryota</taxon>
        <taxon>Fungi</taxon>
        <taxon>Dikarya</taxon>
        <taxon>Ascomycota</taxon>
        <taxon>Pezizomycotina</taxon>
        <taxon>Eurotiomycetes</taxon>
        <taxon>Eurotiomycetidae</taxon>
        <taxon>Eurotiales</taxon>
        <taxon>Aspergillaceae</taxon>
        <taxon>Aspergillus</taxon>
        <taxon>Aspergillus subgen. Nidulantes</taxon>
    </lineage>
</organism>
<dbReference type="EMBL" id="JBFTWV010000003">
    <property type="protein sequence ID" value="KAL2800658.1"/>
    <property type="molecule type" value="Genomic_DNA"/>
</dbReference>
<evidence type="ECO:0000313" key="2">
    <source>
        <dbReference type="Proteomes" id="UP001610563"/>
    </source>
</evidence>
<accession>A0ABR4GNM8</accession>
<protein>
    <submittedName>
        <fullName evidence="1">Uncharacterized protein</fullName>
    </submittedName>
</protein>
<sequence>MILFLGYFFAEELAEGPPLDPVLRYQTSISLPCLFLKDNSLVAASRPGNDCILESCETVCPHYQVRVFCAPCFVPSLQRRERVGCLWCQMQAQRLWTPRLACRSWTGRFFDPCLLVVPRHSMVPAFRLGLLVPPAIYTLYVRDEISAPTPSGAG</sequence>
<reference evidence="1 2" key="1">
    <citation type="submission" date="2024-07" db="EMBL/GenBank/DDBJ databases">
        <title>Section-level genome sequencing and comparative genomics of Aspergillus sections Usti and Cavernicolus.</title>
        <authorList>
            <consortium name="Lawrence Berkeley National Laboratory"/>
            <person name="Nybo J.L."/>
            <person name="Vesth T.C."/>
            <person name="Theobald S."/>
            <person name="Frisvad J.C."/>
            <person name="Larsen T.O."/>
            <person name="Kjaerboelling I."/>
            <person name="Rothschild-Mancinelli K."/>
            <person name="Lyhne E.K."/>
            <person name="Kogle M.E."/>
            <person name="Barry K."/>
            <person name="Clum A."/>
            <person name="Na H."/>
            <person name="Ledsgaard L."/>
            <person name="Lin J."/>
            <person name="Lipzen A."/>
            <person name="Kuo A."/>
            <person name="Riley R."/>
            <person name="Mondo S."/>
            <person name="Labutti K."/>
            <person name="Haridas S."/>
            <person name="Pangalinan J."/>
            <person name="Salamov A.A."/>
            <person name="Simmons B.A."/>
            <person name="Magnuson J.K."/>
            <person name="Chen J."/>
            <person name="Drula E."/>
            <person name="Henrissat B."/>
            <person name="Wiebenga A."/>
            <person name="Lubbers R.J."/>
            <person name="Gomes A.C."/>
            <person name="Makela M.R."/>
            <person name="Stajich J."/>
            <person name="Grigoriev I.V."/>
            <person name="Mortensen U.H."/>
            <person name="De Vries R.P."/>
            <person name="Baker S.E."/>
            <person name="Andersen M.R."/>
        </authorList>
    </citation>
    <scope>NUCLEOTIDE SEQUENCE [LARGE SCALE GENOMIC DNA]</scope>
    <source>
        <strain evidence="1 2">CBS 209.92</strain>
    </source>
</reference>
<gene>
    <name evidence="1" type="ORF">BJX66DRAFT_291269</name>
</gene>